<sequence>MADKQTLISMVREDMEVYCSDGEKVGKVGEVNIGTETSAGQVDTEERSFFQVKRGIFGLGDDLYVPAEQIQEVTDDRVVLACTKDELSQVAWPDRPRSSEEAGTDLEGPAPGIAAYGLRNKTQGPGSGATGL</sequence>
<gene>
    <name evidence="2" type="ordered locus">Tter_2243</name>
</gene>
<protein>
    <recommendedName>
        <fullName evidence="4">PRC-barrel domain-containing protein</fullName>
    </recommendedName>
</protein>
<dbReference type="SUPFAM" id="SSF50346">
    <property type="entry name" value="PRC-barrel domain"/>
    <property type="match status" value="1"/>
</dbReference>
<evidence type="ECO:0000313" key="2">
    <source>
        <dbReference type="EMBL" id="ACZ43142.1"/>
    </source>
</evidence>
<keyword evidence="3" id="KW-1185">Reference proteome</keyword>
<dbReference type="Proteomes" id="UP000000323">
    <property type="component" value="Chromosome 2"/>
</dbReference>
<dbReference type="Gene3D" id="2.30.30.240">
    <property type="entry name" value="PRC-barrel domain"/>
    <property type="match status" value="1"/>
</dbReference>
<dbReference type="RefSeq" id="WP_012876173.1">
    <property type="nucleotide sequence ID" value="NC_013526.1"/>
</dbReference>
<dbReference type="eggNOG" id="COG1873">
    <property type="taxonomic scope" value="Bacteria"/>
</dbReference>
<dbReference type="HOGENOM" id="CLU_1916108_0_0_0"/>
<dbReference type="InterPro" id="IPR018684">
    <property type="entry name" value="DUF2171"/>
</dbReference>
<dbReference type="InterPro" id="IPR011033">
    <property type="entry name" value="PRC_barrel-like_sf"/>
</dbReference>
<evidence type="ECO:0008006" key="4">
    <source>
        <dbReference type="Google" id="ProtNLM"/>
    </source>
</evidence>
<evidence type="ECO:0000256" key="1">
    <source>
        <dbReference type="SAM" id="MobiDB-lite"/>
    </source>
</evidence>
<organism evidence="2 3">
    <name type="scientific">Thermobaculum terrenum (strain ATCC BAA-798 / CCMEE 7001 / YNP1)</name>
    <dbReference type="NCBI Taxonomy" id="525904"/>
    <lineage>
        <taxon>Bacteria</taxon>
        <taxon>Bacillati</taxon>
        <taxon>Chloroflexota</taxon>
        <taxon>Chloroflexia</taxon>
        <taxon>Candidatus Thermobaculales</taxon>
        <taxon>Candidatus Thermobaculaceae</taxon>
        <taxon>Thermobaculum</taxon>
    </lineage>
</organism>
<accession>D1CHC1</accession>
<dbReference type="EMBL" id="CP001826">
    <property type="protein sequence ID" value="ACZ43142.1"/>
    <property type="molecule type" value="Genomic_DNA"/>
</dbReference>
<proteinExistence type="predicted"/>
<dbReference type="AlphaFoldDB" id="D1CHC1"/>
<name>D1CHC1_THET1</name>
<dbReference type="Pfam" id="PF09939">
    <property type="entry name" value="DUF2171"/>
    <property type="match status" value="1"/>
</dbReference>
<feature type="region of interest" description="Disordered" evidence="1">
    <location>
        <begin position="91"/>
        <end position="132"/>
    </location>
</feature>
<evidence type="ECO:0000313" key="3">
    <source>
        <dbReference type="Proteomes" id="UP000000323"/>
    </source>
</evidence>
<reference evidence="3" key="1">
    <citation type="journal article" date="2010" name="Stand. Genomic Sci.">
        <title>Complete genome sequence of 'Thermobaculum terrenum' type strain (YNP1).</title>
        <authorList>
            <person name="Kiss H."/>
            <person name="Cleland D."/>
            <person name="Lapidus A."/>
            <person name="Lucas S."/>
            <person name="Glavina Del Rio T."/>
            <person name="Nolan M."/>
            <person name="Tice H."/>
            <person name="Han C."/>
            <person name="Goodwin L."/>
            <person name="Pitluck S."/>
            <person name="Liolios K."/>
            <person name="Ivanova N."/>
            <person name="Mavromatis K."/>
            <person name="Ovchinnikova G."/>
            <person name="Pati A."/>
            <person name="Chen A."/>
            <person name="Palaniappan K."/>
            <person name="Land M."/>
            <person name="Hauser L."/>
            <person name="Chang Y."/>
            <person name="Jeffries C."/>
            <person name="Lu M."/>
            <person name="Brettin T."/>
            <person name="Detter J."/>
            <person name="Goker M."/>
            <person name="Tindall B."/>
            <person name="Beck B."/>
            <person name="McDermott T."/>
            <person name="Woyke T."/>
            <person name="Bristow J."/>
            <person name="Eisen J."/>
            <person name="Markowitz V."/>
            <person name="Hugenholtz P."/>
            <person name="Kyrpides N."/>
            <person name="Klenk H."/>
            <person name="Cheng J."/>
        </authorList>
    </citation>
    <scope>NUCLEOTIDE SEQUENCE [LARGE SCALE GENOMIC DNA]</scope>
    <source>
        <strain evidence="3">ATCC BAA-798 / YNP1</strain>
    </source>
</reference>
<dbReference type="KEGG" id="ttr:Tter_2243"/>